<organism evidence="2 3">
    <name type="scientific">Sphingomonas arantia</name>
    <dbReference type="NCBI Taxonomy" id="1460676"/>
    <lineage>
        <taxon>Bacteria</taxon>
        <taxon>Pseudomonadati</taxon>
        <taxon>Pseudomonadota</taxon>
        <taxon>Alphaproteobacteria</taxon>
        <taxon>Sphingomonadales</taxon>
        <taxon>Sphingomonadaceae</taxon>
        <taxon>Sphingomonas</taxon>
    </lineage>
</organism>
<keyword evidence="3" id="KW-1185">Reference proteome</keyword>
<proteinExistence type="predicted"/>
<dbReference type="Proteomes" id="UP001597400">
    <property type="component" value="Unassembled WGS sequence"/>
</dbReference>
<dbReference type="EMBL" id="JBHUGS010000003">
    <property type="protein sequence ID" value="MFD1951851.1"/>
    <property type="molecule type" value="Genomic_DNA"/>
</dbReference>
<dbReference type="SUPFAM" id="SSF54427">
    <property type="entry name" value="NTF2-like"/>
    <property type="match status" value="1"/>
</dbReference>
<dbReference type="Pfam" id="PF12680">
    <property type="entry name" value="SnoaL_2"/>
    <property type="match status" value="1"/>
</dbReference>
<reference evidence="3" key="1">
    <citation type="journal article" date="2019" name="Int. J. Syst. Evol. Microbiol.">
        <title>The Global Catalogue of Microorganisms (GCM) 10K type strain sequencing project: providing services to taxonomists for standard genome sequencing and annotation.</title>
        <authorList>
            <consortium name="The Broad Institute Genomics Platform"/>
            <consortium name="The Broad Institute Genome Sequencing Center for Infectious Disease"/>
            <person name="Wu L."/>
            <person name="Ma J."/>
        </authorList>
    </citation>
    <scope>NUCLEOTIDE SEQUENCE [LARGE SCALE GENOMIC DNA]</scope>
    <source>
        <strain evidence="3">CGMCC 1.12702</strain>
    </source>
</reference>
<evidence type="ECO:0000259" key="1">
    <source>
        <dbReference type="Pfam" id="PF12680"/>
    </source>
</evidence>
<dbReference type="Gene3D" id="3.10.450.50">
    <property type="match status" value="1"/>
</dbReference>
<comment type="caution">
    <text evidence="2">The sequence shown here is derived from an EMBL/GenBank/DDBJ whole genome shotgun (WGS) entry which is preliminary data.</text>
</comment>
<feature type="domain" description="SnoaL-like" evidence="1">
    <location>
        <begin position="10"/>
        <end position="104"/>
    </location>
</feature>
<evidence type="ECO:0000313" key="3">
    <source>
        <dbReference type="Proteomes" id="UP001597400"/>
    </source>
</evidence>
<dbReference type="InterPro" id="IPR032710">
    <property type="entry name" value="NTF2-like_dom_sf"/>
</dbReference>
<sequence>MTVTLPGTIADYFEADAVGDAGAVARCFAEDGVVRDEGETHVGAAAIERWKADASTQYNYTVEPFGVASEGDRTVVTARVAGNFPGSPTDLRYRFVLTGGKIAELEIVP</sequence>
<evidence type="ECO:0000313" key="2">
    <source>
        <dbReference type="EMBL" id="MFD1951851.1"/>
    </source>
</evidence>
<name>A0ABW4U3P6_9SPHN</name>
<gene>
    <name evidence="2" type="ORF">ACFSGX_13845</name>
</gene>
<accession>A0ABW4U3P6</accession>
<dbReference type="InterPro" id="IPR037401">
    <property type="entry name" value="SnoaL-like"/>
</dbReference>
<protein>
    <submittedName>
        <fullName evidence="2">Nuclear transport factor 2 family protein</fullName>
    </submittedName>
</protein>
<dbReference type="RefSeq" id="WP_380930743.1">
    <property type="nucleotide sequence ID" value="NZ_JBHUGS010000003.1"/>
</dbReference>